<keyword evidence="2" id="KW-0132">Cell division</keyword>
<dbReference type="OrthoDB" id="10259843at2759"/>
<dbReference type="GO" id="GO:0070979">
    <property type="term" value="P:protein K11-linked ubiquitination"/>
    <property type="evidence" value="ECO:0007669"/>
    <property type="project" value="TreeGrafter"/>
</dbReference>
<feature type="domain" description="Anaphase-promoting complex subunit 4 long" evidence="6">
    <location>
        <begin position="366"/>
        <end position="550"/>
    </location>
</feature>
<dbReference type="AlphaFoldDB" id="A0A2N1JDP1"/>
<dbReference type="GO" id="GO:0051301">
    <property type="term" value="P:cell division"/>
    <property type="evidence" value="ECO:0007669"/>
    <property type="project" value="UniProtKB-KW"/>
</dbReference>
<proteinExistence type="predicted"/>
<evidence type="ECO:0000313" key="7">
    <source>
        <dbReference type="EMBL" id="PKI84671.1"/>
    </source>
</evidence>
<evidence type="ECO:0000256" key="5">
    <source>
        <dbReference type="ARBA" id="ARBA00023306"/>
    </source>
</evidence>
<evidence type="ECO:0000313" key="8">
    <source>
        <dbReference type="Proteomes" id="UP000232875"/>
    </source>
</evidence>
<accession>A0A2N1JDP1</accession>
<name>A0A2N1JDP1_9BASI</name>
<reference evidence="7 8" key="1">
    <citation type="submission" date="2017-10" db="EMBL/GenBank/DDBJ databases">
        <title>A novel species of cold-tolerant Malassezia isolated from bats.</title>
        <authorList>
            <person name="Lorch J.M."/>
            <person name="Palmer J.M."/>
            <person name="Vanderwolf K.J."/>
            <person name="Schmidt K.Z."/>
            <person name="Verant M.L."/>
            <person name="Weller T.J."/>
            <person name="Blehert D.S."/>
        </authorList>
    </citation>
    <scope>NUCLEOTIDE SEQUENCE [LARGE SCALE GENOMIC DNA]</scope>
    <source>
        <strain evidence="7 8">NWHC:44797-103</strain>
    </source>
</reference>
<protein>
    <recommendedName>
        <fullName evidence="1">Anaphase-promoting complex subunit 4</fullName>
    </recommendedName>
</protein>
<dbReference type="GO" id="GO:0031145">
    <property type="term" value="P:anaphase-promoting complex-dependent catabolic process"/>
    <property type="evidence" value="ECO:0007669"/>
    <property type="project" value="InterPro"/>
</dbReference>
<keyword evidence="4" id="KW-0833">Ubl conjugation pathway</keyword>
<dbReference type="EMBL" id="KZ454989">
    <property type="protein sequence ID" value="PKI84671.1"/>
    <property type="molecule type" value="Genomic_DNA"/>
</dbReference>
<dbReference type="InterPro" id="IPR024790">
    <property type="entry name" value="APC4_long_dom"/>
</dbReference>
<keyword evidence="8" id="KW-1185">Reference proteome</keyword>
<evidence type="ECO:0000256" key="4">
    <source>
        <dbReference type="ARBA" id="ARBA00022786"/>
    </source>
</evidence>
<sequence>MEAQSRVELPKATQLLASAANPCMDLVALVCLDNALPLAAAGPPGLTPAQIAMRQRMLAFQARRLGVANSAAASSGANIKHGASVKLVLMRTGAGLGDVWEVAVTPPQHLFSTTNEDEMECVCVADICWSPDGERLALRMYVTRQAGASCRYASALLSYSVYNGDVVSTTILPCGSHANTQGCSMAWIPATCDPAPSQALDILRKLTPLPSVEDLVQATSGAHKIMRPLHAMYKQGASAPSPSTHIHGDAGAFTSIPALPYSAQALGFVVGSGPDIDAERGGTVPSIAPRSSLVVLDGQGTLHVLLDGTVSLGSIQLAQASHGACLLGASMHTAWVLLDYGNKCELGYVSLLPSDEPCEGPSLVAVQQLSQLSTALCQQLACAMDAVHYAAQAWTTLSRPRAQEWSEKLEDAGKRHAVDITLELMSTVMTSRAGPATEHLLLQVTEGMTIAMEQDAKHGLKLVRRYVGTILLPACERMLVLLTELGGCALWPERFETLLPPSSTNTIEHLITAIQTCHTIGLALQEESERELLALDEFFKWWRMEQDRQERLKVEEVSPSMITSHDTLTVLEFLRRGFISPALDALLGAPATHQAPLDEDTSMEGAHVPPPEPAPVTFQGTPRDTQKPTLQATLADTRAWLADGRPPLGPTEKERIEGIYAAQCLFAGPAHLYPGPRALPGDAQLLQARLTNIRAQLAALLSEALARTMQFSTHEQFGMHTLPDTVHRRVEGVWSMPQEMEWDKGHATLLVRTIATQHLRQAVLYSAPETLHVLRLNSRGIDWRDVHIPPLDASHVALSDLAWADADNVLVLGTVARPFLGYLAVEKTHIGNVTQRTV</sequence>
<gene>
    <name evidence="7" type="ORF">MVES_001797</name>
</gene>
<evidence type="ECO:0000259" key="6">
    <source>
        <dbReference type="Pfam" id="PF12896"/>
    </source>
</evidence>
<dbReference type="Proteomes" id="UP000232875">
    <property type="component" value="Unassembled WGS sequence"/>
</dbReference>
<keyword evidence="3" id="KW-0498">Mitosis</keyword>
<evidence type="ECO:0000256" key="1">
    <source>
        <dbReference type="ARBA" id="ARBA00016067"/>
    </source>
</evidence>
<dbReference type="GO" id="GO:0005680">
    <property type="term" value="C:anaphase-promoting complex"/>
    <property type="evidence" value="ECO:0007669"/>
    <property type="project" value="InterPro"/>
</dbReference>
<dbReference type="GO" id="GO:0034399">
    <property type="term" value="C:nuclear periphery"/>
    <property type="evidence" value="ECO:0007669"/>
    <property type="project" value="TreeGrafter"/>
</dbReference>
<organism evidence="7 8">
    <name type="scientific">Malassezia vespertilionis</name>
    <dbReference type="NCBI Taxonomy" id="2020962"/>
    <lineage>
        <taxon>Eukaryota</taxon>
        <taxon>Fungi</taxon>
        <taxon>Dikarya</taxon>
        <taxon>Basidiomycota</taxon>
        <taxon>Ustilaginomycotina</taxon>
        <taxon>Malasseziomycetes</taxon>
        <taxon>Malasseziales</taxon>
        <taxon>Malasseziaceae</taxon>
        <taxon>Malassezia</taxon>
    </lineage>
</organism>
<dbReference type="InterPro" id="IPR024789">
    <property type="entry name" value="APC4"/>
</dbReference>
<dbReference type="PANTHER" id="PTHR13260">
    <property type="entry name" value="ANAPHASE PROMOTING COMPLEX SUBUNIT 4 APC4"/>
    <property type="match status" value="1"/>
</dbReference>
<keyword evidence="5" id="KW-0131">Cell cycle</keyword>
<dbReference type="PANTHER" id="PTHR13260:SF0">
    <property type="entry name" value="ANAPHASE-PROMOTING COMPLEX SUBUNIT 4"/>
    <property type="match status" value="1"/>
</dbReference>
<evidence type="ECO:0000256" key="3">
    <source>
        <dbReference type="ARBA" id="ARBA00022776"/>
    </source>
</evidence>
<evidence type="ECO:0000256" key="2">
    <source>
        <dbReference type="ARBA" id="ARBA00022618"/>
    </source>
</evidence>
<dbReference type="Pfam" id="PF12896">
    <property type="entry name" value="ANAPC4"/>
    <property type="match status" value="1"/>
</dbReference>
<dbReference type="STRING" id="2020962.A0A2N1JDP1"/>